<dbReference type="Proteomes" id="UP000515158">
    <property type="component" value="Unplaced"/>
</dbReference>
<evidence type="ECO:0000313" key="3">
    <source>
        <dbReference type="RefSeq" id="XP_034238762.1"/>
    </source>
</evidence>
<feature type="compositionally biased region" description="Low complexity" evidence="1">
    <location>
        <begin position="145"/>
        <end position="161"/>
    </location>
</feature>
<reference evidence="3" key="1">
    <citation type="submission" date="2025-08" db="UniProtKB">
        <authorList>
            <consortium name="RefSeq"/>
        </authorList>
    </citation>
    <scope>IDENTIFICATION</scope>
    <source>
        <tissue evidence="3">Total insect</tissue>
    </source>
</reference>
<feature type="compositionally biased region" description="Low complexity" evidence="1">
    <location>
        <begin position="407"/>
        <end position="423"/>
    </location>
</feature>
<gene>
    <name evidence="3" type="primary">LOC117643785</name>
</gene>
<organism evidence="3">
    <name type="scientific">Thrips palmi</name>
    <name type="common">Melon thrips</name>
    <dbReference type="NCBI Taxonomy" id="161013"/>
    <lineage>
        <taxon>Eukaryota</taxon>
        <taxon>Metazoa</taxon>
        <taxon>Ecdysozoa</taxon>
        <taxon>Arthropoda</taxon>
        <taxon>Hexapoda</taxon>
        <taxon>Insecta</taxon>
        <taxon>Pterygota</taxon>
        <taxon>Neoptera</taxon>
        <taxon>Paraneoptera</taxon>
        <taxon>Thysanoptera</taxon>
        <taxon>Terebrantia</taxon>
        <taxon>Thripoidea</taxon>
        <taxon>Thripidae</taxon>
        <taxon>Thrips</taxon>
    </lineage>
</organism>
<feature type="region of interest" description="Disordered" evidence="1">
    <location>
        <begin position="145"/>
        <end position="164"/>
    </location>
</feature>
<dbReference type="KEGG" id="tpal:117643785"/>
<feature type="compositionally biased region" description="Low complexity" evidence="1">
    <location>
        <begin position="95"/>
        <end position="107"/>
    </location>
</feature>
<accession>A0A6P8YX36</accession>
<feature type="compositionally biased region" description="Low complexity" evidence="1">
    <location>
        <begin position="183"/>
        <end position="198"/>
    </location>
</feature>
<evidence type="ECO:0000313" key="2">
    <source>
        <dbReference type="Proteomes" id="UP000515158"/>
    </source>
</evidence>
<feature type="compositionally biased region" description="Low complexity" evidence="1">
    <location>
        <begin position="277"/>
        <end position="300"/>
    </location>
</feature>
<dbReference type="OrthoDB" id="8192515at2759"/>
<feature type="region of interest" description="Disordered" evidence="1">
    <location>
        <begin position="405"/>
        <end position="444"/>
    </location>
</feature>
<dbReference type="RefSeq" id="XP_034238762.1">
    <property type="nucleotide sequence ID" value="XM_034382871.1"/>
</dbReference>
<proteinExistence type="predicted"/>
<keyword evidence="2" id="KW-1185">Reference proteome</keyword>
<feature type="compositionally biased region" description="Basic and acidic residues" evidence="1">
    <location>
        <begin position="432"/>
        <end position="444"/>
    </location>
</feature>
<dbReference type="GeneID" id="117643785"/>
<feature type="compositionally biased region" description="Basic and acidic residues" evidence="1">
    <location>
        <begin position="353"/>
        <end position="369"/>
    </location>
</feature>
<sequence length="444" mass="47818">MSMPAAGQKFATDDASVFGSAEEASACVKRLLAKTGTSVVEEHRVTSSTKSSTTSAIDYLQDSFDFLHQRHMKNLSDVIARHQRQQQPAAGQEEQVQAGLSQLSQQQQRHKKQVHIHQSAFYDGLGQNGLSDATNDMQQNTFKSTKTINLSNNNSTSSNSSVDLDDAKMLQQTQQRRCARENSTSSLQSQSSVSSARSESFDNCNNNFCDAVSSVSNKSNTTKISSKSSTSSSSTSSTSSSTTRMQQSFSSSKKVVKQSFSSSSQDFEDRMGIDVMLTPSLGGPAAPGTPTTPSTPVGTVALPEMASASTKKVKQTTKVSSSSSMISSSSDQPDQVECKQSSKVFKAKTVKKSVSDGRQVHTDVDKYSETAEEEAEGSPDKPVITFSHVSSEGSHQAFTDNIVRFDSSTLSSPSRSRSPSPLLEMPAPYNDLAKEIKRPPMEKA</sequence>
<protein>
    <submittedName>
        <fullName evidence="3">Uncharacterized protein DDB_G0271670-like</fullName>
    </submittedName>
</protein>
<feature type="region of interest" description="Disordered" evidence="1">
    <location>
        <begin position="81"/>
        <end position="116"/>
    </location>
</feature>
<feature type="region of interest" description="Disordered" evidence="1">
    <location>
        <begin position="276"/>
        <end position="392"/>
    </location>
</feature>
<feature type="compositionally biased region" description="Low complexity" evidence="1">
    <location>
        <begin position="316"/>
        <end position="330"/>
    </location>
</feature>
<feature type="region of interest" description="Disordered" evidence="1">
    <location>
        <begin position="219"/>
        <end position="255"/>
    </location>
</feature>
<dbReference type="AlphaFoldDB" id="A0A6P8YX36"/>
<evidence type="ECO:0000256" key="1">
    <source>
        <dbReference type="SAM" id="MobiDB-lite"/>
    </source>
</evidence>
<dbReference type="InParanoid" id="A0A6P8YX36"/>
<name>A0A6P8YX36_THRPL</name>
<feature type="region of interest" description="Disordered" evidence="1">
    <location>
        <begin position="170"/>
        <end position="198"/>
    </location>
</feature>